<dbReference type="EMBL" id="JBBKZT010000011">
    <property type="protein sequence ID" value="MEJ8849693.1"/>
    <property type="molecule type" value="Genomic_DNA"/>
</dbReference>
<evidence type="ECO:0000313" key="2">
    <source>
        <dbReference type="EMBL" id="MEJ8849693.1"/>
    </source>
</evidence>
<feature type="chain" id="PRO_5045413147" evidence="1">
    <location>
        <begin position="24"/>
        <end position="264"/>
    </location>
</feature>
<protein>
    <submittedName>
        <fullName evidence="2">Transporter</fullName>
    </submittedName>
</protein>
<comment type="caution">
    <text evidence="2">The sequence shown here is derived from an EMBL/GenBank/DDBJ whole genome shotgun (WGS) entry which is preliminary data.</text>
</comment>
<keyword evidence="1" id="KW-0732">Signal</keyword>
<organism evidence="2 3">
    <name type="scientific">Variovorax rhizosphaerae</name>
    <dbReference type="NCBI Taxonomy" id="1836200"/>
    <lineage>
        <taxon>Bacteria</taxon>
        <taxon>Pseudomonadati</taxon>
        <taxon>Pseudomonadota</taxon>
        <taxon>Betaproteobacteria</taxon>
        <taxon>Burkholderiales</taxon>
        <taxon>Comamonadaceae</taxon>
        <taxon>Variovorax</taxon>
    </lineage>
</organism>
<sequence length="264" mass="28754">MTIRLSCAFLTSALSLVATGAQAQDDLAKKLVNPVAELISVPLEYNYDRQFGTARDGHRSLMNVQPVTPFGLNDEWNIISRTIVPIISQTDVRPGTSPAGIGDIKQSLFFSPRTLGPSGAIWGVGPVFYLPTGTDSQLSARKWGGGPTAVVLMQDGHWTYGALVNHIWAAGGNANRRNISSTYLQPFVAYTTKEAWTFAVNTESSYDWKAKQWSVPINVTVGKLLFLGKQPVNLTAGLRYWAEGPNAGPHNLGFRLSANFLFPK</sequence>
<dbReference type="Proteomes" id="UP001385892">
    <property type="component" value="Unassembled WGS sequence"/>
</dbReference>
<name>A0ABU8WQ73_9BURK</name>
<proteinExistence type="predicted"/>
<keyword evidence="3" id="KW-1185">Reference proteome</keyword>
<dbReference type="RefSeq" id="WP_340344814.1">
    <property type="nucleotide sequence ID" value="NZ_JBBKZT010000011.1"/>
</dbReference>
<reference evidence="2 3" key="1">
    <citation type="submission" date="2024-03" db="EMBL/GenBank/DDBJ databases">
        <title>Novel species of the genus Variovorax.</title>
        <authorList>
            <person name="Liu Q."/>
            <person name="Xin Y.-H."/>
        </authorList>
    </citation>
    <scope>NUCLEOTIDE SEQUENCE [LARGE SCALE GENOMIC DNA]</scope>
    <source>
        <strain evidence="2 3">KACC 18900</strain>
    </source>
</reference>
<gene>
    <name evidence="2" type="ORF">WKW82_23810</name>
</gene>
<evidence type="ECO:0000256" key="1">
    <source>
        <dbReference type="SAM" id="SignalP"/>
    </source>
</evidence>
<evidence type="ECO:0000313" key="3">
    <source>
        <dbReference type="Proteomes" id="UP001385892"/>
    </source>
</evidence>
<accession>A0ABU8WQ73</accession>
<feature type="signal peptide" evidence="1">
    <location>
        <begin position="1"/>
        <end position="23"/>
    </location>
</feature>